<sequence length="77" mass="8879">MDKDFALEYQDFEFSRQEHITPKTVRTFQANAAKSKFSGLLSANFFDDDVITALNQHNNEHDRQRVNTVLRALFATG</sequence>
<gene>
    <name evidence="1" type="ORF">B0181_01550</name>
    <name evidence="2" type="ORF">NCTC10293_02008</name>
</gene>
<dbReference type="AlphaFoldDB" id="A0A1T0AAD6"/>
<proteinExistence type="predicted"/>
<evidence type="ECO:0000313" key="1">
    <source>
        <dbReference type="EMBL" id="OOR92663.1"/>
    </source>
</evidence>
<evidence type="ECO:0000313" key="4">
    <source>
        <dbReference type="Proteomes" id="UP000255279"/>
    </source>
</evidence>
<dbReference type="EMBL" id="MUXU01000012">
    <property type="protein sequence ID" value="OOR92663.1"/>
    <property type="molecule type" value="Genomic_DNA"/>
</dbReference>
<dbReference type="Proteomes" id="UP000255279">
    <property type="component" value="Unassembled WGS sequence"/>
</dbReference>
<reference evidence="1 3" key="1">
    <citation type="submission" date="2017-02" db="EMBL/GenBank/DDBJ databases">
        <title>Draft genome sequence of Moraxella caviae CCUG 355 type strain.</title>
        <authorList>
            <person name="Engstrom-Jakobsson H."/>
            <person name="Salva-Serra F."/>
            <person name="Thorell K."/>
            <person name="Gonzales-Siles L."/>
            <person name="Karlsson R."/>
            <person name="Boulund F."/>
            <person name="Engstrand L."/>
            <person name="Moore E."/>
        </authorList>
    </citation>
    <scope>NUCLEOTIDE SEQUENCE [LARGE SCALE GENOMIC DNA]</scope>
    <source>
        <strain evidence="1 3">CCUG 355</strain>
    </source>
</reference>
<reference evidence="2 4" key="2">
    <citation type="submission" date="2018-06" db="EMBL/GenBank/DDBJ databases">
        <authorList>
            <consortium name="Pathogen Informatics"/>
            <person name="Doyle S."/>
        </authorList>
    </citation>
    <scope>NUCLEOTIDE SEQUENCE [LARGE SCALE GENOMIC DNA]</scope>
    <source>
        <strain evidence="2 4">NCTC10293</strain>
    </source>
</reference>
<dbReference type="EMBL" id="UGQE01000004">
    <property type="protein sequence ID" value="STZ14414.1"/>
    <property type="molecule type" value="Genomic_DNA"/>
</dbReference>
<protein>
    <submittedName>
        <fullName evidence="1">Uncharacterized protein</fullName>
    </submittedName>
</protein>
<organism evidence="1 3">
    <name type="scientific">Moraxella caviae</name>
    <dbReference type="NCBI Taxonomy" id="34060"/>
    <lineage>
        <taxon>Bacteria</taxon>
        <taxon>Pseudomonadati</taxon>
        <taxon>Pseudomonadota</taxon>
        <taxon>Gammaproteobacteria</taxon>
        <taxon>Moraxellales</taxon>
        <taxon>Moraxellaceae</taxon>
        <taxon>Moraxella</taxon>
    </lineage>
</organism>
<dbReference type="Proteomes" id="UP000190435">
    <property type="component" value="Unassembled WGS sequence"/>
</dbReference>
<evidence type="ECO:0000313" key="2">
    <source>
        <dbReference type="EMBL" id="STZ14414.1"/>
    </source>
</evidence>
<name>A0A1T0AAD6_9GAMM</name>
<accession>A0A1T0AAD6</accession>
<evidence type="ECO:0000313" key="3">
    <source>
        <dbReference type="Proteomes" id="UP000190435"/>
    </source>
</evidence>
<dbReference type="RefSeq" id="WP_078275740.1">
    <property type="nucleotide sequence ID" value="NZ_CAACXO010000006.1"/>
</dbReference>
<keyword evidence="3" id="KW-1185">Reference proteome</keyword>